<feature type="chain" id="PRO_5035328566" description="Lipoprotein" evidence="1">
    <location>
        <begin position="19"/>
        <end position="189"/>
    </location>
</feature>
<sequence length="189" mass="21324">MKHLILLIKLSLLMLVTACGVQPGSKDPADFEAEITALTQEILAMDASVDPQEAARAARISVEYPLQLRRDWNVTDPAIIHNTKVNAGLRDMGLCYQWADALQARLAQENFQTLIMHRAIANADNIRLEHSTVILGAQGETLQEGIILDPWRYGGTLFWAPLLEDTRYEWIDRQEVFEYKRLNGRLPGA</sequence>
<dbReference type="EMBL" id="JADCKQ010000004">
    <property type="protein sequence ID" value="MBI1493447.1"/>
    <property type="molecule type" value="Genomic_DNA"/>
</dbReference>
<reference evidence="2" key="1">
    <citation type="submission" date="2020-10" db="EMBL/GenBank/DDBJ databases">
        <title>Paenihalocynthiibacter styelae gen. nov., sp. nov., isolated from stalked sea squirt Styela clava.</title>
        <authorList>
            <person name="Kim Y.-O."/>
            <person name="Yoon J.-H."/>
        </authorList>
    </citation>
    <scope>NUCLEOTIDE SEQUENCE</scope>
    <source>
        <strain evidence="2">MYP1-1</strain>
    </source>
</reference>
<organism evidence="2 3">
    <name type="scientific">Halocynthiibacter styelae</name>
    <dbReference type="NCBI Taxonomy" id="2761955"/>
    <lineage>
        <taxon>Bacteria</taxon>
        <taxon>Pseudomonadati</taxon>
        <taxon>Pseudomonadota</taxon>
        <taxon>Alphaproteobacteria</taxon>
        <taxon>Rhodobacterales</taxon>
        <taxon>Paracoccaceae</taxon>
        <taxon>Halocynthiibacter</taxon>
    </lineage>
</organism>
<name>A0A8J7LVS8_9RHOB</name>
<proteinExistence type="predicted"/>
<dbReference type="AlphaFoldDB" id="A0A8J7LVS8"/>
<evidence type="ECO:0008006" key="4">
    <source>
        <dbReference type="Google" id="ProtNLM"/>
    </source>
</evidence>
<evidence type="ECO:0000313" key="2">
    <source>
        <dbReference type="EMBL" id="MBI1493447.1"/>
    </source>
</evidence>
<feature type="signal peptide" evidence="1">
    <location>
        <begin position="1"/>
        <end position="18"/>
    </location>
</feature>
<dbReference type="Proteomes" id="UP000640583">
    <property type="component" value="Unassembled WGS sequence"/>
</dbReference>
<protein>
    <recommendedName>
        <fullName evidence="4">Lipoprotein</fullName>
    </recommendedName>
</protein>
<keyword evidence="1" id="KW-0732">Signal</keyword>
<gene>
    <name evidence="2" type="ORF">H1D41_07365</name>
</gene>
<accession>A0A8J7LVS8</accession>
<comment type="caution">
    <text evidence="2">The sequence shown here is derived from an EMBL/GenBank/DDBJ whole genome shotgun (WGS) entry which is preliminary data.</text>
</comment>
<dbReference type="RefSeq" id="WP_228848279.1">
    <property type="nucleotide sequence ID" value="NZ_JADCKQ010000004.1"/>
</dbReference>
<evidence type="ECO:0000313" key="3">
    <source>
        <dbReference type="Proteomes" id="UP000640583"/>
    </source>
</evidence>
<evidence type="ECO:0000256" key="1">
    <source>
        <dbReference type="SAM" id="SignalP"/>
    </source>
</evidence>
<keyword evidence="3" id="KW-1185">Reference proteome</keyword>